<dbReference type="STRING" id="1470563.SAMN05444000_10786"/>
<evidence type="ECO:0000313" key="1">
    <source>
        <dbReference type="EMBL" id="SHJ32767.1"/>
    </source>
</evidence>
<dbReference type="Proteomes" id="UP000183982">
    <property type="component" value="Unassembled WGS sequence"/>
</dbReference>
<sequence length="118" mass="13462">MTDSYDDFQNRVSRIYKKREKRSFFRKNTRAVYSVNQDGYTVIRGAKYRKPIPWTGLIFVLAAFFGVKGTIISQVGPDIFQSQIANGESAGWVEKAGAWTMQPDPISDWVAKKIKSFS</sequence>
<name>A0A1M6IE69_9RHOB</name>
<accession>A0A1M6IE69</accession>
<reference evidence="2" key="1">
    <citation type="submission" date="2016-11" db="EMBL/GenBank/DDBJ databases">
        <authorList>
            <person name="Varghese N."/>
            <person name="Submissions S."/>
        </authorList>
    </citation>
    <scope>NUCLEOTIDE SEQUENCE [LARGE SCALE GENOMIC DNA]</scope>
    <source>
        <strain evidence="2">DSM 100564</strain>
    </source>
</reference>
<proteinExistence type="predicted"/>
<protein>
    <submittedName>
        <fullName evidence="1">Uncharacterized protein</fullName>
    </submittedName>
</protein>
<keyword evidence="2" id="KW-1185">Reference proteome</keyword>
<organism evidence="1 2">
    <name type="scientific">Shimia gijangensis</name>
    <dbReference type="NCBI Taxonomy" id="1470563"/>
    <lineage>
        <taxon>Bacteria</taxon>
        <taxon>Pseudomonadati</taxon>
        <taxon>Pseudomonadota</taxon>
        <taxon>Alphaproteobacteria</taxon>
        <taxon>Rhodobacterales</taxon>
        <taxon>Roseobacteraceae</taxon>
    </lineage>
</organism>
<evidence type="ECO:0000313" key="2">
    <source>
        <dbReference type="Proteomes" id="UP000183982"/>
    </source>
</evidence>
<dbReference type="AlphaFoldDB" id="A0A1M6IE69"/>
<gene>
    <name evidence="1" type="ORF">SAMN05444000_10786</name>
</gene>
<dbReference type="EMBL" id="FQZQ01000007">
    <property type="protein sequence ID" value="SHJ32767.1"/>
    <property type="molecule type" value="Genomic_DNA"/>
</dbReference>